<dbReference type="PROSITE" id="PS50043">
    <property type="entry name" value="HTH_LUXR_2"/>
    <property type="match status" value="1"/>
</dbReference>
<evidence type="ECO:0000259" key="4">
    <source>
        <dbReference type="PROSITE" id="PS50043"/>
    </source>
</evidence>
<name>A0A934R0J7_9BACT</name>
<evidence type="ECO:0000313" key="7">
    <source>
        <dbReference type="Proteomes" id="UP000600139"/>
    </source>
</evidence>
<dbReference type="Gene3D" id="3.40.50.2300">
    <property type="match status" value="1"/>
</dbReference>
<organism evidence="6 7">
    <name type="scientific">Luteolibacter yonseiensis</name>
    <dbReference type="NCBI Taxonomy" id="1144680"/>
    <lineage>
        <taxon>Bacteria</taxon>
        <taxon>Pseudomonadati</taxon>
        <taxon>Verrucomicrobiota</taxon>
        <taxon>Verrucomicrobiia</taxon>
        <taxon>Verrucomicrobiales</taxon>
        <taxon>Verrucomicrobiaceae</taxon>
        <taxon>Luteolibacter</taxon>
    </lineage>
</organism>
<comment type="caution">
    <text evidence="6">The sequence shown here is derived from an EMBL/GenBank/DDBJ whole genome shotgun (WGS) entry which is preliminary data.</text>
</comment>
<protein>
    <submittedName>
        <fullName evidence="6">Response regulator transcription factor</fullName>
    </submittedName>
</protein>
<keyword evidence="2" id="KW-0238">DNA-binding</keyword>
<dbReference type="CDD" id="cd17535">
    <property type="entry name" value="REC_NarL-like"/>
    <property type="match status" value="1"/>
</dbReference>
<dbReference type="GO" id="GO:0006355">
    <property type="term" value="P:regulation of DNA-templated transcription"/>
    <property type="evidence" value="ECO:0007669"/>
    <property type="project" value="InterPro"/>
</dbReference>
<dbReference type="SMART" id="SM00421">
    <property type="entry name" value="HTH_LUXR"/>
    <property type="match status" value="1"/>
</dbReference>
<dbReference type="PANTHER" id="PTHR43214">
    <property type="entry name" value="TWO-COMPONENT RESPONSE REGULATOR"/>
    <property type="match status" value="1"/>
</dbReference>
<dbReference type="RefSeq" id="WP_200349074.1">
    <property type="nucleotide sequence ID" value="NZ_BAABHZ010000005.1"/>
</dbReference>
<keyword evidence="7" id="KW-1185">Reference proteome</keyword>
<dbReference type="SUPFAM" id="SSF52172">
    <property type="entry name" value="CheY-like"/>
    <property type="match status" value="1"/>
</dbReference>
<dbReference type="InterPro" id="IPR016032">
    <property type="entry name" value="Sig_transdc_resp-reg_C-effctor"/>
</dbReference>
<dbReference type="InterPro" id="IPR001789">
    <property type="entry name" value="Sig_transdc_resp-reg_receiver"/>
</dbReference>
<dbReference type="InterPro" id="IPR058245">
    <property type="entry name" value="NreC/VraR/RcsB-like_REC"/>
</dbReference>
<dbReference type="InterPro" id="IPR039420">
    <property type="entry name" value="WalR-like"/>
</dbReference>
<dbReference type="EMBL" id="JAENIK010000001">
    <property type="protein sequence ID" value="MBK1814111.1"/>
    <property type="molecule type" value="Genomic_DNA"/>
</dbReference>
<reference evidence="6" key="1">
    <citation type="submission" date="2021-01" db="EMBL/GenBank/DDBJ databases">
        <title>Modified the classification status of verrucomicrobia.</title>
        <authorList>
            <person name="Feng X."/>
        </authorList>
    </citation>
    <scope>NUCLEOTIDE SEQUENCE</scope>
    <source>
        <strain evidence="6">JCM 18052</strain>
    </source>
</reference>
<dbReference type="SMART" id="SM00448">
    <property type="entry name" value="REC"/>
    <property type="match status" value="1"/>
</dbReference>
<dbReference type="Proteomes" id="UP000600139">
    <property type="component" value="Unassembled WGS sequence"/>
</dbReference>
<feature type="domain" description="HTH luxR-type" evidence="4">
    <location>
        <begin position="147"/>
        <end position="210"/>
    </location>
</feature>
<evidence type="ECO:0000256" key="1">
    <source>
        <dbReference type="ARBA" id="ARBA00022553"/>
    </source>
</evidence>
<proteinExistence type="predicted"/>
<dbReference type="CDD" id="cd06170">
    <property type="entry name" value="LuxR_C_like"/>
    <property type="match status" value="1"/>
</dbReference>
<accession>A0A934R0J7</accession>
<dbReference type="PROSITE" id="PS50110">
    <property type="entry name" value="RESPONSE_REGULATORY"/>
    <property type="match status" value="1"/>
</dbReference>
<keyword evidence="1 3" id="KW-0597">Phosphoprotein</keyword>
<dbReference type="InterPro" id="IPR011006">
    <property type="entry name" value="CheY-like_superfamily"/>
</dbReference>
<dbReference type="Pfam" id="PF00072">
    <property type="entry name" value="Response_reg"/>
    <property type="match status" value="1"/>
</dbReference>
<dbReference type="PRINTS" id="PR00038">
    <property type="entry name" value="HTHLUXR"/>
</dbReference>
<evidence type="ECO:0000259" key="5">
    <source>
        <dbReference type="PROSITE" id="PS50110"/>
    </source>
</evidence>
<feature type="modified residue" description="4-aspartylphosphate" evidence="3">
    <location>
        <position position="58"/>
    </location>
</feature>
<dbReference type="SUPFAM" id="SSF46894">
    <property type="entry name" value="C-terminal effector domain of the bipartite response regulators"/>
    <property type="match status" value="1"/>
</dbReference>
<evidence type="ECO:0000313" key="6">
    <source>
        <dbReference type="EMBL" id="MBK1814111.1"/>
    </source>
</evidence>
<dbReference type="GO" id="GO:0003677">
    <property type="term" value="F:DNA binding"/>
    <property type="evidence" value="ECO:0007669"/>
    <property type="project" value="UniProtKB-KW"/>
</dbReference>
<sequence>MISSKKSVVVVEDDPRLQQHLIMLLEKPVDITCLTAVSSAEEALERIPAYRPDVVLMDINLPGISGIDCIRELKKKLPRLEVVMLTAYEEEDNIFRALKEGASGYLLKSSTPEDIYNAIRDVYSGGAPFSSHIARKVAQYFRSEKNLEDENEKLTPREKDVLKLLASGYIYKEVADQLDISLETVRTYVKRICIKLHVRSKVEAILKFRS</sequence>
<dbReference type="GO" id="GO:0000160">
    <property type="term" value="P:phosphorelay signal transduction system"/>
    <property type="evidence" value="ECO:0007669"/>
    <property type="project" value="InterPro"/>
</dbReference>
<dbReference type="PROSITE" id="PS00622">
    <property type="entry name" value="HTH_LUXR_1"/>
    <property type="match status" value="1"/>
</dbReference>
<feature type="domain" description="Response regulatory" evidence="5">
    <location>
        <begin position="7"/>
        <end position="123"/>
    </location>
</feature>
<dbReference type="AlphaFoldDB" id="A0A934R0J7"/>
<dbReference type="PANTHER" id="PTHR43214:SF43">
    <property type="entry name" value="TWO-COMPONENT RESPONSE REGULATOR"/>
    <property type="match status" value="1"/>
</dbReference>
<dbReference type="Pfam" id="PF00196">
    <property type="entry name" value="GerE"/>
    <property type="match status" value="1"/>
</dbReference>
<evidence type="ECO:0000256" key="3">
    <source>
        <dbReference type="PROSITE-ProRule" id="PRU00169"/>
    </source>
</evidence>
<evidence type="ECO:0000256" key="2">
    <source>
        <dbReference type="ARBA" id="ARBA00023125"/>
    </source>
</evidence>
<dbReference type="InterPro" id="IPR000792">
    <property type="entry name" value="Tscrpt_reg_LuxR_C"/>
</dbReference>
<gene>
    <name evidence="6" type="ORF">JIN84_00625</name>
</gene>